<keyword evidence="2" id="KW-1185">Reference proteome</keyword>
<name>A0ABP0EGW0_9ASCO</name>
<proteinExistence type="predicted"/>
<evidence type="ECO:0000313" key="1">
    <source>
        <dbReference type="EMBL" id="CAK7916344.1"/>
    </source>
</evidence>
<organism evidence="1 2">
    <name type="scientific">[Candida] anglica</name>
    <dbReference type="NCBI Taxonomy" id="148631"/>
    <lineage>
        <taxon>Eukaryota</taxon>
        <taxon>Fungi</taxon>
        <taxon>Dikarya</taxon>
        <taxon>Ascomycota</taxon>
        <taxon>Saccharomycotina</taxon>
        <taxon>Pichiomycetes</taxon>
        <taxon>Debaryomycetaceae</taxon>
        <taxon>Kurtzmaniella</taxon>
    </lineage>
</organism>
<dbReference type="Proteomes" id="UP001497600">
    <property type="component" value="Chromosome G"/>
</dbReference>
<reference evidence="1 2" key="1">
    <citation type="submission" date="2024-01" db="EMBL/GenBank/DDBJ databases">
        <authorList>
            <consortium name="Genoscope - CEA"/>
            <person name="William W."/>
        </authorList>
    </citation>
    <scope>NUCLEOTIDE SEQUENCE [LARGE SCALE GENOMIC DNA]</scope>
    <source>
        <strain evidence="1 2">29B2s-10</strain>
    </source>
</reference>
<sequence length="44" mass="4878">MILSAPKVEPLFSSVGFPILQFYSGSMDPHCMVPTYALFIEISL</sequence>
<gene>
    <name evidence="1" type="ORF">CAAN4_G03411</name>
</gene>
<dbReference type="EMBL" id="OZ004259">
    <property type="protein sequence ID" value="CAK7916344.1"/>
    <property type="molecule type" value="Genomic_DNA"/>
</dbReference>
<accession>A0ABP0EGW0</accession>
<evidence type="ECO:0000313" key="2">
    <source>
        <dbReference type="Proteomes" id="UP001497600"/>
    </source>
</evidence>
<protein>
    <submittedName>
        <fullName evidence="1">Uncharacterized protein</fullName>
    </submittedName>
</protein>